<comment type="caution">
    <text evidence="2">The sequence shown here is derived from an EMBL/GenBank/DDBJ whole genome shotgun (WGS) entry which is preliminary data.</text>
</comment>
<feature type="compositionally biased region" description="Basic and acidic residues" evidence="1">
    <location>
        <begin position="130"/>
        <end position="144"/>
    </location>
</feature>
<feature type="compositionally biased region" description="Low complexity" evidence="1">
    <location>
        <begin position="229"/>
        <end position="247"/>
    </location>
</feature>
<evidence type="ECO:0000313" key="2">
    <source>
        <dbReference type="EMBL" id="MCD2518757.1"/>
    </source>
</evidence>
<sequence length="255" mass="27070">MTKSAPKPRIAVVATAAAVLIAGAATWAIYNRSESTAPAARGVNAADTTAAGAKPVAKTLDKPLWRELSRGQQAALAPLKPEWDQMEGMRKRRWLELSARFASMSPAEQQRVHDRMREWMKLTPEQRNLARENFNKTRRLDPGRKAATWESYKQLSEEEKRKLARSGAKPQGAPAMPHSPIIDTPVPCPPGAMRRGTSCILPTPPSATAATPVSPPPAIAPAPAPAPGAPTAVSPPQNASNASSPGNTSASNASN</sequence>
<dbReference type="Pfam" id="PF11304">
    <property type="entry name" value="DUF3106"/>
    <property type="match status" value="1"/>
</dbReference>
<organism evidence="2 3">
    <name type="scientific">Massilia phyllostachyos</name>
    <dbReference type="NCBI Taxonomy" id="2898585"/>
    <lineage>
        <taxon>Bacteria</taxon>
        <taxon>Pseudomonadati</taxon>
        <taxon>Pseudomonadota</taxon>
        <taxon>Betaproteobacteria</taxon>
        <taxon>Burkholderiales</taxon>
        <taxon>Oxalobacteraceae</taxon>
        <taxon>Telluria group</taxon>
        <taxon>Massilia</taxon>
    </lineage>
</organism>
<dbReference type="InterPro" id="IPR021455">
    <property type="entry name" value="DUF3106"/>
</dbReference>
<dbReference type="RefSeq" id="WP_231060031.1">
    <property type="nucleotide sequence ID" value="NZ_JAJNOC010000008.1"/>
</dbReference>
<accession>A0ABS8QAI0</accession>
<keyword evidence="3" id="KW-1185">Reference proteome</keyword>
<name>A0ABS8QAI0_9BURK</name>
<evidence type="ECO:0000256" key="1">
    <source>
        <dbReference type="SAM" id="MobiDB-lite"/>
    </source>
</evidence>
<evidence type="ECO:0000313" key="3">
    <source>
        <dbReference type="Proteomes" id="UP001179361"/>
    </source>
</evidence>
<feature type="region of interest" description="Disordered" evidence="1">
    <location>
        <begin position="130"/>
        <end position="255"/>
    </location>
</feature>
<reference evidence="2" key="1">
    <citation type="submission" date="2021-11" db="EMBL/GenBank/DDBJ databases">
        <title>The complete genome of Massilia sp sp. G4R7.</title>
        <authorList>
            <person name="Liu L."/>
            <person name="Yue J."/>
            <person name="Yuan J."/>
            <person name="Yang F."/>
            <person name="Li L."/>
        </authorList>
    </citation>
    <scope>NUCLEOTIDE SEQUENCE</scope>
    <source>
        <strain evidence="2">G4R7</strain>
    </source>
</reference>
<gene>
    <name evidence="2" type="ORF">LQ564_20880</name>
</gene>
<feature type="compositionally biased region" description="Pro residues" evidence="1">
    <location>
        <begin position="213"/>
        <end position="228"/>
    </location>
</feature>
<dbReference type="Proteomes" id="UP001179361">
    <property type="component" value="Unassembled WGS sequence"/>
</dbReference>
<dbReference type="EMBL" id="JAJNOC010000008">
    <property type="protein sequence ID" value="MCD2518757.1"/>
    <property type="molecule type" value="Genomic_DNA"/>
</dbReference>
<proteinExistence type="predicted"/>
<protein>
    <submittedName>
        <fullName evidence="2">DUF3106 domain-containing protein</fullName>
    </submittedName>
</protein>